<evidence type="ECO:0000259" key="6">
    <source>
        <dbReference type="Pfam" id="PF00288"/>
    </source>
</evidence>
<feature type="compositionally biased region" description="Low complexity" evidence="5">
    <location>
        <begin position="1"/>
        <end position="16"/>
    </location>
</feature>
<evidence type="ECO:0000259" key="7">
    <source>
        <dbReference type="Pfam" id="PF08544"/>
    </source>
</evidence>
<dbReference type="InterPro" id="IPR006204">
    <property type="entry name" value="GHMP_kinase_N_dom"/>
</dbReference>
<feature type="domain" description="GHMP kinase N-terminal" evidence="6">
    <location>
        <begin position="78"/>
        <end position="152"/>
    </location>
</feature>
<dbReference type="Pfam" id="PF08544">
    <property type="entry name" value="GHMP_kinases_C"/>
    <property type="match status" value="1"/>
</dbReference>
<evidence type="ECO:0000256" key="4">
    <source>
        <dbReference type="ARBA" id="ARBA00022840"/>
    </source>
</evidence>
<dbReference type="AlphaFoldDB" id="A0A5C6F4Z1"/>
<evidence type="ECO:0008006" key="10">
    <source>
        <dbReference type="Google" id="ProtNLM"/>
    </source>
</evidence>
<accession>A0A5C6F4Z1</accession>
<organism evidence="8 9">
    <name type="scientific">Rubripirellula reticaptiva</name>
    <dbReference type="NCBI Taxonomy" id="2528013"/>
    <lineage>
        <taxon>Bacteria</taxon>
        <taxon>Pseudomonadati</taxon>
        <taxon>Planctomycetota</taxon>
        <taxon>Planctomycetia</taxon>
        <taxon>Pirellulales</taxon>
        <taxon>Pirellulaceae</taxon>
        <taxon>Rubripirellula</taxon>
    </lineage>
</organism>
<sequence>MNDSPTSNTHSSNTHSRAPIPGERTVRVTTGARLHFGLLDTAAPFGGVGVMVDQPATEIVVRPNAAFVADDSIIGRATKIVTRLCHHVGWDGLPACQINLVAAPPSHCGLGSGTQLSMAIAESICAFFDVDIAAETLAVEIAGRGKRSAIGVHGYYAGGLIDERADSPTDLNPLNHRIELPESWRVIVMRPKAEATTISGDTEIEQFSALKLATAEAKSNLIHILDHEILPAARAADFATFASSVQRYNYASGMFFASVQGGPYHGEDVARLIDETIGRGGHGVGQSSWGPGVFAWFESAGDLERFTDNLPADVDVIAKTKPKHQPRSIEIES</sequence>
<dbReference type="PANTHER" id="PTHR20861:SF1">
    <property type="entry name" value="HOMOSERINE KINASE"/>
    <property type="match status" value="1"/>
</dbReference>
<name>A0A5C6F4Z1_9BACT</name>
<evidence type="ECO:0000256" key="3">
    <source>
        <dbReference type="ARBA" id="ARBA00022777"/>
    </source>
</evidence>
<feature type="domain" description="GHMP kinase C-terminal" evidence="7">
    <location>
        <begin position="258"/>
        <end position="312"/>
    </location>
</feature>
<evidence type="ECO:0000256" key="5">
    <source>
        <dbReference type="SAM" id="MobiDB-lite"/>
    </source>
</evidence>
<feature type="region of interest" description="Disordered" evidence="5">
    <location>
        <begin position="1"/>
        <end position="24"/>
    </location>
</feature>
<dbReference type="Proteomes" id="UP000317977">
    <property type="component" value="Unassembled WGS sequence"/>
</dbReference>
<dbReference type="PANTHER" id="PTHR20861">
    <property type="entry name" value="HOMOSERINE/4-DIPHOSPHOCYTIDYL-2-C-METHYL-D-ERYTHRITOL KINASE"/>
    <property type="match status" value="1"/>
</dbReference>
<reference evidence="8 9" key="1">
    <citation type="submission" date="2019-02" db="EMBL/GenBank/DDBJ databases">
        <title>Deep-cultivation of Planctomycetes and their phenomic and genomic characterization uncovers novel biology.</title>
        <authorList>
            <person name="Wiegand S."/>
            <person name="Jogler M."/>
            <person name="Boedeker C."/>
            <person name="Pinto D."/>
            <person name="Vollmers J."/>
            <person name="Rivas-Marin E."/>
            <person name="Kohn T."/>
            <person name="Peeters S.H."/>
            <person name="Heuer A."/>
            <person name="Rast P."/>
            <person name="Oberbeckmann S."/>
            <person name="Bunk B."/>
            <person name="Jeske O."/>
            <person name="Meyerdierks A."/>
            <person name="Storesund J.E."/>
            <person name="Kallscheuer N."/>
            <person name="Luecker S."/>
            <person name="Lage O.M."/>
            <person name="Pohl T."/>
            <person name="Merkel B.J."/>
            <person name="Hornburger P."/>
            <person name="Mueller R.-W."/>
            <person name="Bruemmer F."/>
            <person name="Labrenz M."/>
            <person name="Spormann A.M."/>
            <person name="Op Den Camp H."/>
            <person name="Overmann J."/>
            <person name="Amann R."/>
            <person name="Jetten M.S.M."/>
            <person name="Mascher T."/>
            <person name="Medema M.H."/>
            <person name="Devos D.P."/>
            <person name="Kaster A.-K."/>
            <person name="Ovreas L."/>
            <person name="Rohde M."/>
            <person name="Galperin M.Y."/>
            <person name="Jogler C."/>
        </authorList>
    </citation>
    <scope>NUCLEOTIDE SEQUENCE [LARGE SCALE GENOMIC DNA]</scope>
    <source>
        <strain evidence="8 9">Poly59</strain>
    </source>
</reference>
<keyword evidence="2" id="KW-0547">Nucleotide-binding</keyword>
<protein>
    <recommendedName>
        <fullName evidence="10">GHMP kinase C-terminal domain-containing protein</fullName>
    </recommendedName>
</protein>
<dbReference type="InterPro" id="IPR004422">
    <property type="entry name" value="RFAP_synthase"/>
</dbReference>
<gene>
    <name evidence="8" type="ORF">Poly59_24160</name>
</gene>
<dbReference type="InterPro" id="IPR020568">
    <property type="entry name" value="Ribosomal_Su5_D2-typ_SF"/>
</dbReference>
<evidence type="ECO:0000313" key="8">
    <source>
        <dbReference type="EMBL" id="TWU56112.1"/>
    </source>
</evidence>
<dbReference type="PIRSF" id="PIRSF004884">
    <property type="entry name" value="Sugar_kin_arch"/>
    <property type="match status" value="1"/>
</dbReference>
<dbReference type="GO" id="GO:0016301">
    <property type="term" value="F:kinase activity"/>
    <property type="evidence" value="ECO:0007669"/>
    <property type="project" value="UniProtKB-KW"/>
</dbReference>
<keyword evidence="9" id="KW-1185">Reference proteome</keyword>
<comment type="caution">
    <text evidence="8">The sequence shown here is derived from an EMBL/GenBank/DDBJ whole genome shotgun (WGS) entry which is preliminary data.</text>
</comment>
<keyword evidence="4" id="KW-0067">ATP-binding</keyword>
<dbReference type="Pfam" id="PF00288">
    <property type="entry name" value="GHMP_kinases_N"/>
    <property type="match status" value="1"/>
</dbReference>
<keyword evidence="1" id="KW-0808">Transferase</keyword>
<dbReference type="EMBL" id="SJPX01000002">
    <property type="protein sequence ID" value="TWU56112.1"/>
    <property type="molecule type" value="Genomic_DNA"/>
</dbReference>
<evidence type="ECO:0000256" key="2">
    <source>
        <dbReference type="ARBA" id="ARBA00022741"/>
    </source>
</evidence>
<dbReference type="InterPro" id="IPR013750">
    <property type="entry name" value="GHMP_kinase_C_dom"/>
</dbReference>
<evidence type="ECO:0000256" key="1">
    <source>
        <dbReference type="ARBA" id="ARBA00022679"/>
    </source>
</evidence>
<proteinExistence type="predicted"/>
<dbReference type="SUPFAM" id="SSF54211">
    <property type="entry name" value="Ribosomal protein S5 domain 2-like"/>
    <property type="match status" value="1"/>
</dbReference>
<dbReference type="GO" id="GO:0005524">
    <property type="term" value="F:ATP binding"/>
    <property type="evidence" value="ECO:0007669"/>
    <property type="project" value="UniProtKB-KW"/>
</dbReference>
<keyword evidence="3" id="KW-0418">Kinase</keyword>
<evidence type="ECO:0000313" key="9">
    <source>
        <dbReference type="Proteomes" id="UP000317977"/>
    </source>
</evidence>